<dbReference type="UniPathway" id="UPA00031">
    <property type="reaction ID" value="UER00011"/>
</dbReference>
<reference evidence="8 9" key="1">
    <citation type="submission" date="2017-11" db="EMBL/GenBank/DDBJ databases">
        <title>Rhodohalobacter 15182 sp. nov., isolated from a salt lake.</title>
        <authorList>
            <person name="Han S."/>
        </authorList>
    </citation>
    <scope>NUCLEOTIDE SEQUENCE [LARGE SCALE GENOMIC DNA]</scope>
    <source>
        <strain evidence="8 9">15182</strain>
    </source>
</reference>
<dbReference type="InterPro" id="IPR020568">
    <property type="entry name" value="Ribosomal_Su5_D2-typ_SF"/>
</dbReference>
<dbReference type="InterPro" id="IPR000807">
    <property type="entry name" value="ImidazoleglycerolP_deHydtase"/>
</dbReference>
<dbReference type="NCBIfam" id="NF002114">
    <property type="entry name" value="PRK00951.2-4"/>
    <property type="match status" value="1"/>
</dbReference>
<accession>A0A2N0VHC8</accession>
<name>A0A2N0VHC8_9BACT</name>
<dbReference type="EMBL" id="PISP01000002">
    <property type="protein sequence ID" value="PKD43595.1"/>
    <property type="molecule type" value="Genomic_DNA"/>
</dbReference>
<comment type="pathway">
    <text evidence="1 6 7">Amino-acid biosynthesis; L-histidine biosynthesis; L-histidine from 5-phospho-alpha-D-ribose 1-diphosphate: step 6/9.</text>
</comment>
<dbReference type="RefSeq" id="WP_101073137.1">
    <property type="nucleotide sequence ID" value="NZ_PISP01000002.1"/>
</dbReference>
<evidence type="ECO:0000256" key="1">
    <source>
        <dbReference type="ARBA" id="ARBA00005047"/>
    </source>
</evidence>
<keyword evidence="5 6" id="KW-0456">Lyase</keyword>
<proteinExistence type="inferred from homology"/>
<dbReference type="PROSITE" id="PS00955">
    <property type="entry name" value="IGP_DEHYDRATASE_2"/>
    <property type="match status" value="1"/>
</dbReference>
<comment type="similarity">
    <text evidence="6 7">Belongs to the imidazoleglycerol-phosphate dehydratase family.</text>
</comment>
<dbReference type="HAMAP" id="MF_00076">
    <property type="entry name" value="HisB"/>
    <property type="match status" value="1"/>
</dbReference>
<evidence type="ECO:0000313" key="9">
    <source>
        <dbReference type="Proteomes" id="UP000233398"/>
    </source>
</evidence>
<dbReference type="PANTHER" id="PTHR23133:SF2">
    <property type="entry name" value="IMIDAZOLEGLYCEROL-PHOSPHATE DEHYDRATASE"/>
    <property type="match status" value="1"/>
</dbReference>
<dbReference type="GO" id="GO:0004424">
    <property type="term" value="F:imidazoleglycerol-phosphate dehydratase activity"/>
    <property type="evidence" value="ECO:0007669"/>
    <property type="project" value="UniProtKB-UniRule"/>
</dbReference>
<evidence type="ECO:0000256" key="2">
    <source>
        <dbReference type="ARBA" id="ARBA00016664"/>
    </source>
</evidence>
<dbReference type="AlphaFoldDB" id="A0A2N0VHC8"/>
<dbReference type="FunFam" id="3.30.230.40:FF:000003">
    <property type="entry name" value="Imidazoleglycerol-phosphate dehydratase HisB"/>
    <property type="match status" value="1"/>
</dbReference>
<evidence type="ECO:0000256" key="6">
    <source>
        <dbReference type="HAMAP-Rule" id="MF_00076"/>
    </source>
</evidence>
<comment type="caution">
    <text evidence="8">The sequence shown here is derived from an EMBL/GenBank/DDBJ whole genome shotgun (WGS) entry which is preliminary data.</text>
</comment>
<protein>
    <recommendedName>
        <fullName evidence="2 6">Imidazoleglycerol-phosphate dehydratase</fullName>
        <shortName evidence="6">IGPD</shortName>
        <ecNumber evidence="6 7">4.2.1.19</ecNumber>
    </recommendedName>
</protein>
<evidence type="ECO:0000256" key="7">
    <source>
        <dbReference type="RuleBase" id="RU000599"/>
    </source>
</evidence>
<comment type="catalytic activity">
    <reaction evidence="6 7">
        <text>D-erythro-1-(imidazol-4-yl)glycerol 3-phosphate = 3-(imidazol-4-yl)-2-oxopropyl phosphate + H2O</text>
        <dbReference type="Rhea" id="RHEA:11040"/>
        <dbReference type="ChEBI" id="CHEBI:15377"/>
        <dbReference type="ChEBI" id="CHEBI:57766"/>
        <dbReference type="ChEBI" id="CHEBI:58278"/>
        <dbReference type="EC" id="4.2.1.19"/>
    </reaction>
</comment>
<dbReference type="PANTHER" id="PTHR23133">
    <property type="entry name" value="IMIDAZOLEGLYCEROL-PHOSPHATE DEHYDRATASE HIS7"/>
    <property type="match status" value="1"/>
</dbReference>
<evidence type="ECO:0000256" key="4">
    <source>
        <dbReference type="ARBA" id="ARBA00023102"/>
    </source>
</evidence>
<evidence type="ECO:0000313" key="8">
    <source>
        <dbReference type="EMBL" id="PKD43595.1"/>
    </source>
</evidence>
<dbReference type="GO" id="GO:0005737">
    <property type="term" value="C:cytoplasm"/>
    <property type="evidence" value="ECO:0007669"/>
    <property type="project" value="UniProtKB-SubCell"/>
</dbReference>
<dbReference type="FunFam" id="3.30.230.40:FF:000001">
    <property type="entry name" value="Imidazoleglycerol-phosphate dehydratase HisB"/>
    <property type="match status" value="1"/>
</dbReference>
<evidence type="ECO:0000256" key="5">
    <source>
        <dbReference type="ARBA" id="ARBA00023239"/>
    </source>
</evidence>
<gene>
    <name evidence="6" type="primary">hisB</name>
    <name evidence="8" type="ORF">CWD77_08485</name>
</gene>
<organism evidence="8 9">
    <name type="scientific">Rhodohalobacter barkolensis</name>
    <dbReference type="NCBI Taxonomy" id="2053187"/>
    <lineage>
        <taxon>Bacteria</taxon>
        <taxon>Pseudomonadati</taxon>
        <taxon>Balneolota</taxon>
        <taxon>Balneolia</taxon>
        <taxon>Balneolales</taxon>
        <taxon>Balneolaceae</taxon>
        <taxon>Rhodohalobacter</taxon>
    </lineage>
</organism>
<comment type="subcellular location">
    <subcellularLocation>
        <location evidence="6 7">Cytoplasm</location>
    </subcellularLocation>
</comment>
<dbReference type="Proteomes" id="UP000233398">
    <property type="component" value="Unassembled WGS sequence"/>
</dbReference>
<dbReference type="Gene3D" id="3.30.230.40">
    <property type="entry name" value="Imidazole glycerol phosphate dehydratase, domain 1"/>
    <property type="match status" value="2"/>
</dbReference>
<dbReference type="PROSITE" id="PS00954">
    <property type="entry name" value="IGP_DEHYDRATASE_1"/>
    <property type="match status" value="1"/>
</dbReference>
<dbReference type="EC" id="4.2.1.19" evidence="6 7"/>
<dbReference type="SUPFAM" id="SSF54211">
    <property type="entry name" value="Ribosomal protein S5 domain 2-like"/>
    <property type="match status" value="2"/>
</dbReference>
<dbReference type="OrthoDB" id="9790411at2"/>
<dbReference type="InterPro" id="IPR038494">
    <property type="entry name" value="IGPD_sf"/>
</dbReference>
<dbReference type="CDD" id="cd07914">
    <property type="entry name" value="IGPD"/>
    <property type="match status" value="1"/>
</dbReference>
<evidence type="ECO:0000256" key="3">
    <source>
        <dbReference type="ARBA" id="ARBA00022605"/>
    </source>
</evidence>
<keyword evidence="3 6" id="KW-0028">Amino-acid biosynthesis</keyword>
<keyword evidence="4 6" id="KW-0368">Histidine biosynthesis</keyword>
<sequence length="295" mass="33263">MIIQIESSALKGKNEFLLAPGVIYGLGYLKEHGHQMAWTDSELSEHQKSLLENEGFQSTETGKDADAKITRSENLYLFQKDDEILSKSESWTELVRRILFPFRKAEINRTTKETDIHININLDGSGKSEIKTGLNFFDHMLDQIAKHGLIDLEITCKGDLEVDEHHTIEDTAIALGQAISKAVSTNKAGIQRYGFVLPMDEAQATVAIDLSDRPYLQYNVDLKREYVGDFPTEMLEHFYYTLAMNAKATLHVTANGKNDHHIIEATFKGFARALRFAITRSERTRGILPSTKGTI</sequence>
<dbReference type="Pfam" id="PF00475">
    <property type="entry name" value="IGPD"/>
    <property type="match status" value="1"/>
</dbReference>
<dbReference type="GO" id="GO:0000105">
    <property type="term" value="P:L-histidine biosynthetic process"/>
    <property type="evidence" value="ECO:0007669"/>
    <property type="project" value="UniProtKB-UniRule"/>
</dbReference>
<keyword evidence="6" id="KW-0963">Cytoplasm</keyword>
<dbReference type="NCBIfam" id="NF002111">
    <property type="entry name" value="PRK00951.2-1"/>
    <property type="match status" value="1"/>
</dbReference>
<dbReference type="InterPro" id="IPR020565">
    <property type="entry name" value="ImidazoleglycerP_deHydtase_CS"/>
</dbReference>
<keyword evidence="9" id="KW-1185">Reference proteome</keyword>